<gene>
    <name evidence="3" type="ORF">EH28_03218</name>
</gene>
<dbReference type="EMBL" id="KQ041903">
    <property type="protein sequence ID" value="KKF21316.1"/>
    <property type="molecule type" value="Genomic_DNA"/>
</dbReference>
<proteinExistence type="predicted"/>
<keyword evidence="2" id="KW-0472">Membrane</keyword>
<protein>
    <submittedName>
        <fullName evidence="3">Uncharacterized protein</fullName>
    </submittedName>
</protein>
<feature type="transmembrane region" description="Helical" evidence="2">
    <location>
        <begin position="233"/>
        <end position="251"/>
    </location>
</feature>
<accession>A0A0F8AI16</accession>
<dbReference type="AlphaFoldDB" id="A0A0F8AI16"/>
<evidence type="ECO:0000313" key="3">
    <source>
        <dbReference type="EMBL" id="KKF21316.1"/>
    </source>
</evidence>
<evidence type="ECO:0000256" key="1">
    <source>
        <dbReference type="SAM" id="MobiDB-lite"/>
    </source>
</evidence>
<organism evidence="3">
    <name type="scientific">Larimichthys crocea</name>
    <name type="common">Large yellow croaker</name>
    <name type="synonym">Pseudosciaena crocea</name>
    <dbReference type="NCBI Taxonomy" id="215358"/>
    <lineage>
        <taxon>Eukaryota</taxon>
        <taxon>Metazoa</taxon>
        <taxon>Chordata</taxon>
        <taxon>Craniata</taxon>
        <taxon>Vertebrata</taxon>
        <taxon>Euteleostomi</taxon>
        <taxon>Actinopterygii</taxon>
        <taxon>Neopterygii</taxon>
        <taxon>Teleostei</taxon>
        <taxon>Neoteleostei</taxon>
        <taxon>Acanthomorphata</taxon>
        <taxon>Eupercaria</taxon>
        <taxon>Sciaenidae</taxon>
        <taxon>Larimichthys</taxon>
    </lineage>
</organism>
<reference evidence="3" key="1">
    <citation type="journal article" date="2015" name="PLoS Genet.">
        <title>Genome Sequencing of the Perciform Fish Larimichthys crocea Provides Insights into Molecular and Genetic Mechanisms of Stress Adaptation.</title>
        <authorList>
            <person name="Ao J."/>
            <person name="Mu Y."/>
            <person name="Xiang L.X."/>
            <person name="Fan D."/>
            <person name="Feng M."/>
            <person name="Zhang S."/>
            <person name="Shi Q."/>
            <person name="Zhu L.Y."/>
            <person name="Li T."/>
            <person name="Ding Y."/>
            <person name="Nie L."/>
            <person name="Li Q."/>
            <person name="Dong W.R."/>
            <person name="Jiang L."/>
            <person name="Sun B."/>
            <person name="Zhang X."/>
            <person name="Li M."/>
            <person name="Zhang H.Q."/>
            <person name="Xie S."/>
            <person name="Zhu Y."/>
            <person name="Jiang X."/>
            <person name="Wang X."/>
            <person name="Mu P."/>
            <person name="Chen W."/>
            <person name="Yue Z."/>
            <person name="Wang Z."/>
            <person name="Wang J."/>
            <person name="Shao J.Z."/>
            <person name="Chen X."/>
        </authorList>
    </citation>
    <scope>NUCLEOTIDE SEQUENCE [LARGE SCALE GENOMIC DNA]</scope>
    <source>
        <strain evidence="3">SSNF</strain>
        <tissue evidence="3">Blood</tissue>
    </source>
</reference>
<feature type="transmembrane region" description="Helical" evidence="2">
    <location>
        <begin position="284"/>
        <end position="309"/>
    </location>
</feature>
<feature type="region of interest" description="Disordered" evidence="1">
    <location>
        <begin position="342"/>
        <end position="389"/>
    </location>
</feature>
<feature type="compositionally biased region" description="Low complexity" evidence="1">
    <location>
        <begin position="99"/>
        <end position="108"/>
    </location>
</feature>
<feature type="region of interest" description="Disordered" evidence="1">
    <location>
        <begin position="87"/>
        <end position="113"/>
    </location>
</feature>
<evidence type="ECO:0000256" key="2">
    <source>
        <dbReference type="SAM" id="Phobius"/>
    </source>
</evidence>
<keyword evidence="2" id="KW-1133">Transmembrane helix</keyword>
<sequence length="389" mass="44485">MTEGEVEPDTKENMEMEDTEDIVEQAREVTIQGDESDTVEDLKVDNMEDNVEKCLPETTDEQIEHTGMEEVDVETGQVSKGVEKHVTAMGTNLPPTPSVPRRSSQRNQRPPKKLSYELRAVESEEDRQKVAPFALRILILRCLLTTQSSLNARKTSSGWLFSFGRLKLCLATGTEMVEGWKMADLPLLHSSRFFHWILWCSGNNNFFFLLSMLLLSLPLMFTLIFLLNVFASLMLLVIFFLVLILLLIFLLSFVLLIVWLVVIMFLVVLLFFFLILLRMTIFLFLLSFIVLFLVVMLVLIFFLVLILLLNLLLSFILLLIFWLVEIIEMMAGLFEESAKDSLSSSNLGDRDVPFTPVLGSSGRRRREDSDEEEEPAAKVPHWSDDSDSD</sequence>
<feature type="transmembrane region" description="Helical" evidence="2">
    <location>
        <begin position="257"/>
        <end position="277"/>
    </location>
</feature>
<feature type="transmembrane region" description="Helical" evidence="2">
    <location>
        <begin position="206"/>
        <end position="226"/>
    </location>
</feature>
<name>A0A0F8AI16_LARCR</name>
<keyword evidence="2" id="KW-0812">Transmembrane</keyword>